<reference evidence="2 3" key="1">
    <citation type="submission" date="2021-03" db="EMBL/GenBank/DDBJ databases">
        <title>Genomic Encyclopedia of Type Strains, Phase IV (KMG-IV): sequencing the most valuable type-strain genomes for metagenomic binning, comparative biology and taxonomic classification.</title>
        <authorList>
            <person name="Goeker M."/>
        </authorList>
    </citation>
    <scope>NUCLEOTIDE SEQUENCE [LARGE SCALE GENOMIC DNA]</scope>
    <source>
        <strain evidence="2 3">DSM 27138</strain>
    </source>
</reference>
<dbReference type="RefSeq" id="WP_209465123.1">
    <property type="nucleotide sequence ID" value="NZ_JAGGLG010000002.1"/>
</dbReference>
<dbReference type="PRINTS" id="PR00081">
    <property type="entry name" value="GDHRDH"/>
</dbReference>
<dbReference type="NCBIfam" id="NF005559">
    <property type="entry name" value="PRK07231.1"/>
    <property type="match status" value="1"/>
</dbReference>
<accession>A0ABS4JN46</accession>
<dbReference type="PANTHER" id="PTHR42760">
    <property type="entry name" value="SHORT-CHAIN DEHYDROGENASES/REDUCTASES FAMILY MEMBER"/>
    <property type="match status" value="1"/>
</dbReference>
<dbReference type="Gene3D" id="3.40.50.720">
    <property type="entry name" value="NAD(P)-binding Rossmann-like Domain"/>
    <property type="match status" value="1"/>
</dbReference>
<keyword evidence="3" id="KW-1185">Reference proteome</keyword>
<evidence type="ECO:0000313" key="3">
    <source>
        <dbReference type="Proteomes" id="UP001519289"/>
    </source>
</evidence>
<dbReference type="InterPro" id="IPR020904">
    <property type="entry name" value="Sc_DH/Rdtase_CS"/>
</dbReference>
<dbReference type="EMBL" id="JAGGLG010000002">
    <property type="protein sequence ID" value="MBP2016970.1"/>
    <property type="molecule type" value="Genomic_DNA"/>
</dbReference>
<dbReference type="Pfam" id="PF13561">
    <property type="entry name" value="adh_short_C2"/>
    <property type="match status" value="1"/>
</dbReference>
<organism evidence="2 3">
    <name type="scientific">Symbiobacterium terraclitae</name>
    <dbReference type="NCBI Taxonomy" id="557451"/>
    <lineage>
        <taxon>Bacteria</taxon>
        <taxon>Bacillati</taxon>
        <taxon>Bacillota</taxon>
        <taxon>Clostridia</taxon>
        <taxon>Eubacteriales</taxon>
        <taxon>Symbiobacteriaceae</taxon>
        <taxon>Symbiobacterium</taxon>
    </lineage>
</organism>
<comment type="caution">
    <text evidence="2">The sequence shown here is derived from an EMBL/GenBank/DDBJ whole genome shotgun (WGS) entry which is preliminary data.</text>
</comment>
<comment type="similarity">
    <text evidence="1">Belongs to the short-chain dehydrogenases/reductases (SDR) family.</text>
</comment>
<name>A0ABS4JN46_9FIRM</name>
<dbReference type="InterPro" id="IPR002347">
    <property type="entry name" value="SDR_fam"/>
</dbReference>
<dbReference type="PROSITE" id="PS00061">
    <property type="entry name" value="ADH_SHORT"/>
    <property type="match status" value="1"/>
</dbReference>
<dbReference type="SUPFAM" id="SSF51735">
    <property type="entry name" value="NAD(P)-binding Rossmann-fold domains"/>
    <property type="match status" value="1"/>
</dbReference>
<sequence>MRLVGKVALITGAGAGIGREIALRFAAEGARVVVSDIAGEKVSQVVQQITAAGGTAAGIVADVAREDEVNRMVDAAVETYGRLDVLVNNAGVVDRIMPAGEMETELWRRVLTINLDGPFYACRRALGTMVKQGSGVIVNVSSVAGVTGGRGGAAYTASKHGLIGLSKSIAQFYGSKGIRCNVLCPGAVGTGISLGGPPHEEGLQRLMKINELNPRVAAPSEIAEVALFLASDASSFVTGATLVADGGWTVL</sequence>
<dbReference type="Proteomes" id="UP001519289">
    <property type="component" value="Unassembled WGS sequence"/>
</dbReference>
<evidence type="ECO:0000313" key="2">
    <source>
        <dbReference type="EMBL" id="MBP2016970.1"/>
    </source>
</evidence>
<protein>
    <submittedName>
        <fullName evidence="2">NAD(P)-dependent dehydrogenase (Short-subunit alcohol dehydrogenase family)</fullName>
    </submittedName>
</protein>
<evidence type="ECO:0000256" key="1">
    <source>
        <dbReference type="ARBA" id="ARBA00006484"/>
    </source>
</evidence>
<gene>
    <name evidence="2" type="ORF">J2Z79_000344</name>
</gene>
<dbReference type="PRINTS" id="PR00080">
    <property type="entry name" value="SDRFAMILY"/>
</dbReference>
<proteinExistence type="inferred from homology"/>
<dbReference type="InterPro" id="IPR036291">
    <property type="entry name" value="NAD(P)-bd_dom_sf"/>
</dbReference>